<evidence type="ECO:0000256" key="3">
    <source>
        <dbReference type="SAM" id="Phobius"/>
    </source>
</evidence>
<gene>
    <name evidence="6" type="ORF">GPM918_LOCUS1262</name>
    <name evidence="7" type="ORF">SRO942_LOCUS1262</name>
</gene>
<dbReference type="Pfam" id="PF25036">
    <property type="entry name" value="VPS13_VAB"/>
    <property type="match status" value="1"/>
</dbReference>
<keyword evidence="3" id="KW-1133">Transmembrane helix</keyword>
<dbReference type="Pfam" id="PF01275">
    <property type="entry name" value="Myelin_PLP"/>
    <property type="match status" value="1"/>
</dbReference>
<feature type="coiled-coil region" evidence="1">
    <location>
        <begin position="1851"/>
        <end position="1878"/>
    </location>
</feature>
<evidence type="ECO:0000259" key="4">
    <source>
        <dbReference type="Pfam" id="PF25033"/>
    </source>
</evidence>
<comment type="caution">
    <text evidence="6">The sequence shown here is derived from an EMBL/GenBank/DDBJ whole genome shotgun (WGS) entry which is preliminary data.</text>
</comment>
<dbReference type="InterPro" id="IPR026847">
    <property type="entry name" value="VPS13"/>
</dbReference>
<feature type="compositionally biased region" description="Polar residues" evidence="2">
    <location>
        <begin position="1562"/>
        <end position="1573"/>
    </location>
</feature>
<dbReference type="PROSITE" id="PS50231">
    <property type="entry name" value="RICIN_B_LECTIN"/>
    <property type="match status" value="1"/>
</dbReference>
<organism evidence="6 8">
    <name type="scientific">Didymodactylos carnosus</name>
    <dbReference type="NCBI Taxonomy" id="1234261"/>
    <lineage>
        <taxon>Eukaryota</taxon>
        <taxon>Metazoa</taxon>
        <taxon>Spiralia</taxon>
        <taxon>Gnathifera</taxon>
        <taxon>Rotifera</taxon>
        <taxon>Eurotatoria</taxon>
        <taxon>Bdelloidea</taxon>
        <taxon>Philodinida</taxon>
        <taxon>Philodinidae</taxon>
        <taxon>Didymodactylos</taxon>
    </lineage>
</organism>
<dbReference type="OrthoDB" id="272810at2759"/>
<feature type="transmembrane region" description="Helical" evidence="3">
    <location>
        <begin position="15"/>
        <end position="39"/>
    </location>
</feature>
<proteinExistence type="predicted"/>
<evidence type="ECO:0000259" key="5">
    <source>
        <dbReference type="Pfam" id="PF25036"/>
    </source>
</evidence>
<dbReference type="EMBL" id="CAJNOQ010000115">
    <property type="protein sequence ID" value="CAF0758739.1"/>
    <property type="molecule type" value="Genomic_DNA"/>
</dbReference>
<dbReference type="PANTHER" id="PTHR16166:SF141">
    <property type="entry name" value="INTERMEMBRANE LIPID TRANSFER PROTEIN VPS13D"/>
    <property type="match status" value="1"/>
</dbReference>
<feature type="domain" description="VPS13-like middle region" evidence="4">
    <location>
        <begin position="2195"/>
        <end position="2979"/>
    </location>
</feature>
<dbReference type="GO" id="GO:0007005">
    <property type="term" value="P:mitochondrion organization"/>
    <property type="evidence" value="ECO:0007669"/>
    <property type="project" value="TreeGrafter"/>
</dbReference>
<accession>A0A813PQ12</accession>
<dbReference type="EMBL" id="CAJOBC010000115">
    <property type="protein sequence ID" value="CAF3539334.1"/>
    <property type="molecule type" value="Genomic_DNA"/>
</dbReference>
<sequence>MIHDDFLKCCGRCPFASFLAFLFTLTGTGIFCGCIYHALKITIEAVNNAFKIQYVEVDWIRMTRLGVIFVSAVMCGLCLILLIVGCLATGATRHQVYTGFRSRLSGRIATGFFSIVVYLLFIIWVITTLALVVPCIGYFILNYRCTKEVRTVETDPLSPTRCLWLGHYGLNIPKQRNDHTVCQESFVELCNRTTEAGPRYIAALCGSLLVVLGLLHFLCCLVANYAHIKDGIKLRDYEDAIKEELELSKLNRYVARYVNINADQLSVQLLYGRPIIVENLTFNKDTLNNDLQKKLKLPIEIEFLHVGKIECSFQWSSLFFRSSSTALKIKIEHVYIIVKPIQLDEKDDDESNQVIDQETIFQMNKNDLEQVEQQWQKEFEFLGEVKPTSIWGLKRLSLSIIEKVQIQINDVHVRYESYSITNIPYALGLLFDSIQISNETAKDQPSSTDNSNISQKVFQINGLAVYIDDNIENIHQHEQSQILTLMRSFSSQHSYILLPTSSMKIYLVQNHLKSSITNRKQARYELEFILNDINLKCDIKQIQILLDVIRFIQFYNFHRNYVTDPSRPKTKIIGNIKQWWHYITLVIIRTQNYLKSPTNTDAQTSSSSTTRFWFNRKILLYRLHQVIIYKNLYRTYLDNKYLKRLPVLTESKQLQMDEIEHEFDHDCLLKIRRAIFRSRANEHFSSTRIQKKLQQSTPIANNSVDASQSQDTSSSWYVGYAKWCSTKMLDLLKTKSTDVGVSALSTTPLTTSSTTTLNEHDKELQEQLNTFIAHSLEDEDLSQKRRDALLLRLKFLLKSVQLDLLSESNTSIKSVLFKFNLNDVSILTELRPRSRSVLFYLRLDDLNVRDCVREDAFSMIISPKQRQQQQTGNNGSVNQQSSHRAPVFELSYERNPLNIQQQQPLQQLPSKTKSLPRLSFSIAIRSRGLCFVCCPYSLDRFHQFMSSVFQPVTQTPIESIPTTSIIQTAKHHWTQLKDRTTKQLKFAFDQMFSNNTTRKISNSPYKYIKQYRRRSKKKFDIYLDIYAPQMIIPQTSGRAVIVDFGWLTLINDEYKKSCPLKECDMHSSSNNTSVYFTDYFTERSYFFSEPSVSAPPVVLDDDDDLFLTPDSSPLADDDTNEIETSNYPLNIISPNDVSQKKEVITSYDKDFYSSFSLCLCEMQVAYSTFSSNQMEHGVLSPIIEKFGVCFLLQTRIVYSNEPLWPNIKLSGTLPKLVLHLDPERIETLSGALNNWGTFVNNFQVAINSEEIDKRNEKHDDDEQQEQTQSEQFSESARLAIGFRINEISIQLSDEYRALSEFRVQNIDLTLMNHSYSNILSMSVSTLMIVDAVQHYGKDYELLLTSNRSLEINTQTGRLNEMDSRASSPNSIKSMFTLSKQSQTSDEHLIRINIQSTTSKQQQQYLTIDMHVTKLNLVYNPETICALTNFFVRIISLMKDERNYAFSTDTMNYPMLSSVPTESVSNQQQITPLRVQINGEFEELSILFTNVVTITSMNKTNTKLEKVAAVRMRGASLNISLEPYKMIEGEICALQVFNLLRDYTMLTTAKDTNEQSRTIIDLGEQSNNNNNSRTTLHKKEIDGDNDEEDEEDFILPSKAFHFLYTENIKHELLIEMASVCYTHSSKFIYKIQKIISYMTEHCHSSTVIEVGKMKQNVLKQGTLLLNQFVHASSSTTETVLNENEAGLTFNPIISSPFTTDNVERKSPTLNLCLFFATPILVFHPESLTNQIYSNELLVFHLGHIRVENNVELKRQQSQEHQPNYLLKIKHLHLFSINIEQELRSSQNSNLFEIYKNPHKSSPMINDVMIDLNLFINNNETFVNTKLVSSVQIYLSKKQISLFQNILVSLTYNDNINKQNIELMEEQEQEQEENENENDLLPIIHHPELISENEKVKFKSFSIQFELPELVLIFQGDLADINSEPQNVCEAIFGQFNMSIIQNEEYLKSVSLRLESLNVFDHLVNDNECLFSTKNNYSSNRIYQHSQSHLSSSFPTTEFNNTTTNFIHQSSTSVPAYMIINKNQFLNNYSISTPPSSPNMLQQRSRARTVSLSSSLPAFIQLNINIIDKEHEHFDDRYNKFNIIADANFSEVEIKFNIPTWIMLFDIIGLIGTPTPQTPLLSTEIRQDEEISMKKNVILSSPLPLPQNDSMQICINVDAISCLLQDEKVPLMKFSLKRFYCNIKALSTNEANKCLIVEGKLGLVSIRDLTLFGMLYEERFCTSGTNALVFTYKKEEELIIDKNYYFPTRLSLYLRLTSVQYIHTQRFLMDLINFFDRFQQLQDAFNRMRTAAAGQLISCNAGRSTGILVDIEADSPILILPEHSSNPNVIILHLGNIIINNQFLYENESGTLSFIMNNRNKAEILCLLDVINIQFKDTEFYSAERCSLDSSSISSSDFSVKFSDFAFIRNRHSSSMLRENTHLTIQVERNLDNSINHSSPTYSVKANLSSVHILLDIRQYQLVRGILIYNICEQLEQAPRPTMIVEDPSCVSTILTGVVWKELSFRIEMDNVGLELFIPDKFNLSSNRHTLGHCAFIKSSFLFDKYSNSSQDFDLTSESIKLIDTRKYNENVFHDILVAHRSLSTTSTTTVTMQLEIHLRSTKQLEQYTIVLSHVRVLFIIDWLLKIKDFIESFEQKDGNYIQPQQIQQQIINNKSFEIILNFNQSELVLVQNTSNKNSNAVVLSGTIALVYRESNKFKPLDCSLLGVTLFSCQMNNIESTAVSIIEPINFSFDIHTKEENRQNKNTQTDKMIEKTTLELNLPLLSIRLSYYDIKLMLYMFESITKQIDNARTTSTSKINLSTSTENNYLLTFNNDVILPKDDVFITEYCPQTSYPEFRIRSTTGDLSILNERQKISLTPILSDFQTSTSQTFLNIHLMKFSCDHISLCIIDDCLDADIPLLNIHLNKFKLHITSDGLLTRLYQSDFTFNIDYYNRLLSGWEPFLESWTCQLILKYNILSLTSFLIQSNDVLNINYTKTIHQLYDVVKMNWLNEYNNSTKETFRRPKPYEPYCLTNLCGLKIHFQTWLSSEQRFDTIKYLVENNQIKSFTFPSHLIIKTNNNLTTTTTTTSFSDRRLLIQIEGWEVLKPVSIDRVGTFFRRTISTSSTTNTLNKPILIFIDVKMIDSSTRSITIRSPITIKNKLLTKMDIGIKYGPSLFYEFSLDHNELKSLPLQYCLSMRQIYIRPNGFTLNYCSQPIEWTNIYNDTTKRNNDYDELEEEELNINSSHSQQYSHDAPIPAKRRITSSKDRQSFLRMCNLTSNYKEKDGNIYYFCFKSQRSRLMSYNDERLSAYNLTILSPMIIHNLLPCDLTFHVQNQQLQKVCLKPYKSHHEHMINITKSIDIMFSTDLYRMTRPFQLNDVYPVKYNHSRATFYDTINRPLSIDISVIRSITNQIKILISVPYVLINRSGIPLIFKQESCRDEAAGQSHENELARNREPLLFSFSDVEAAYACVMKVGYGVHSTDDGRPLWSQRFSLERGSNYRELHVQSPHGRPDWIYYIGIDVRQGKGRLRKTNYIFLSTRFMISNQCSYDLSVAQRHLVRGMLQSGHYDPDCCLHVLKHSNVAYHWPRSDLDQLLCIRVINNRQYRHVYWSGGFLIDRVDAFHINMRYDDNQCLILRVQVIQRGGTYFVVFMNSDDMPPPIRIDNLSYVPIQFYQTETKDDLSHLRTFIQPKQTVDYAWDEQTLRPNITCSIVGGTKETYNLMQIGHGEHLCYENHICLALQETFDKEENDCDSDSAFDDDRQHQTETYHHNIPTIEMKSGGVIRNRHTSDSTTTNKKSLIKSKTLDISKSLNIRRNDRNLVIDCIQGRLLLAQREENKRSQLWRMTSNGLLVHDGSSSPRDWTRRETTNDIRQSFVLDVEEVSDSYTSVTHMNGFMRLTIRRYDSKRTLTQTWRFLDGYLCMGQTQMCVQVFGELKENSDLVLGPIVFNNKGLLPPEPNMHIRPQRRLKGSGLLSVRTYADGPTRVLEITNVSNVKQPSLAATTTNKEKIVKKNVNPSSNDYLHRVMHIDFKLEAGIGISIVNSIGRESEELVYILLNDIILEYKDEENEYLFLATIGTVIVSNQLLTATTPCLLYTTYVDESTVQPAVRLQANLQKPNANYKNLHILRYLRIGLNSVTVQIDEILLWKMFEFFGMDFSGSSNNGPKSNDQTINMDDGDYDTQRLLSLLTSTQATRIYFNELMLSSINLDLSVYCGASRSLPANLLSIKRHASFPLVKFENAQIHLKSYEQVHIFNTYDFFILSLTNHYIDELKRQAFKILGSVDFLGNPLGLFNDVTDGFASLVDHGSVTGLVKNVAHGVADSTSKFTGTLSYGLGKLASDDEHDEMREAIQSSYRGSSFSHVIGGTVGLAAGFIGGLTSIITQPYKGVVEDGIGGLMKGVAKGIAGTVSKPVVGVLDFANGLAMAIKESSRSKNVILRNRIRLPRCPANILGLLQAYSIYDANGQSLLYQINRGNLNEKYITRLILSAPPTVTSKRKAPKNSNDDNYTERYGSHVHAMITSERVIIYRTDNEHDESSYEIISDYDFGTLLNVVPVEYNRHPYVQFILGSPHYRSLKQHSLAQQQQASSPTSPPDSSQRPFYKCDTQKIATLLSMNVERARGTYEEEKLTYERKSNDDGNEDDDDEDSN</sequence>
<dbReference type="Proteomes" id="UP000681722">
    <property type="component" value="Unassembled WGS sequence"/>
</dbReference>
<dbReference type="Pfam" id="PF25033">
    <property type="entry name" value="VPS13_M"/>
    <property type="match status" value="1"/>
</dbReference>
<dbReference type="InterPro" id="IPR056747">
    <property type="entry name" value="VPS13-like_M"/>
</dbReference>
<dbReference type="PANTHER" id="PTHR16166">
    <property type="entry name" value="VACUOLAR PROTEIN SORTING-ASSOCIATED PROTEIN VPS13"/>
    <property type="match status" value="1"/>
</dbReference>
<feature type="region of interest" description="Disordered" evidence="2">
    <location>
        <begin position="4600"/>
        <end position="4634"/>
    </location>
</feature>
<keyword evidence="3" id="KW-0472">Membrane</keyword>
<feature type="transmembrane region" description="Helical" evidence="3">
    <location>
        <begin position="67"/>
        <end position="91"/>
    </location>
</feature>
<dbReference type="GO" id="GO:0045053">
    <property type="term" value="P:protein retention in Golgi apparatus"/>
    <property type="evidence" value="ECO:0007669"/>
    <property type="project" value="TreeGrafter"/>
</dbReference>
<keyword evidence="3" id="KW-0812">Transmembrane</keyword>
<evidence type="ECO:0000313" key="7">
    <source>
        <dbReference type="EMBL" id="CAF3539334.1"/>
    </source>
</evidence>
<protein>
    <submittedName>
        <fullName evidence="6">Uncharacterized protein</fullName>
    </submittedName>
</protein>
<dbReference type="GO" id="GO:0016020">
    <property type="term" value="C:membrane"/>
    <property type="evidence" value="ECO:0007669"/>
    <property type="project" value="InterPro"/>
</dbReference>
<feature type="region of interest" description="Disordered" evidence="2">
    <location>
        <begin position="1562"/>
        <end position="1584"/>
    </location>
</feature>
<dbReference type="Proteomes" id="UP000663829">
    <property type="component" value="Unassembled WGS sequence"/>
</dbReference>
<feature type="compositionally biased region" description="Polar residues" evidence="2">
    <location>
        <begin position="864"/>
        <end position="882"/>
    </location>
</feature>
<reference evidence="6" key="1">
    <citation type="submission" date="2021-02" db="EMBL/GenBank/DDBJ databases">
        <authorList>
            <person name="Nowell W R."/>
        </authorList>
    </citation>
    <scope>NUCLEOTIDE SEQUENCE</scope>
</reference>
<feature type="region of interest" description="Disordered" evidence="2">
    <location>
        <begin position="4562"/>
        <end position="4586"/>
    </location>
</feature>
<feature type="compositionally biased region" description="Basic and acidic residues" evidence="2">
    <location>
        <begin position="4603"/>
        <end position="4622"/>
    </location>
</feature>
<feature type="region of interest" description="Disordered" evidence="2">
    <location>
        <begin position="863"/>
        <end position="882"/>
    </location>
</feature>
<name>A0A813PQ12_9BILA</name>
<dbReference type="InterPro" id="IPR001614">
    <property type="entry name" value="Myelin_PLP"/>
</dbReference>
<feature type="transmembrane region" description="Helical" evidence="3">
    <location>
        <begin position="111"/>
        <end position="141"/>
    </location>
</feature>
<evidence type="ECO:0000256" key="2">
    <source>
        <dbReference type="SAM" id="MobiDB-lite"/>
    </source>
</evidence>
<evidence type="ECO:0000256" key="1">
    <source>
        <dbReference type="SAM" id="Coils"/>
    </source>
</evidence>
<feature type="domain" description="Vacuolar protein sorting-associated protein 13 VPS13 adaptor binding" evidence="5">
    <location>
        <begin position="3074"/>
        <end position="3684"/>
    </location>
</feature>
<evidence type="ECO:0000313" key="6">
    <source>
        <dbReference type="EMBL" id="CAF0758739.1"/>
    </source>
</evidence>
<dbReference type="GO" id="GO:0006623">
    <property type="term" value="P:protein targeting to vacuole"/>
    <property type="evidence" value="ECO:0007669"/>
    <property type="project" value="TreeGrafter"/>
</dbReference>
<dbReference type="InterPro" id="IPR009543">
    <property type="entry name" value="VPS13_VAB"/>
</dbReference>
<feature type="region of interest" description="Disordered" evidence="2">
    <location>
        <begin position="1254"/>
        <end position="1273"/>
    </location>
</feature>
<feature type="compositionally biased region" description="Acidic residues" evidence="2">
    <location>
        <begin position="4623"/>
        <end position="4634"/>
    </location>
</feature>
<feature type="compositionally biased region" description="Low complexity" evidence="2">
    <location>
        <begin position="4563"/>
        <end position="4585"/>
    </location>
</feature>
<keyword evidence="8" id="KW-1185">Reference proteome</keyword>
<evidence type="ECO:0000313" key="8">
    <source>
        <dbReference type="Proteomes" id="UP000663829"/>
    </source>
</evidence>
<feature type="transmembrane region" description="Helical" evidence="3">
    <location>
        <begin position="201"/>
        <end position="226"/>
    </location>
</feature>
<keyword evidence="1" id="KW-0175">Coiled coil</keyword>